<evidence type="ECO:0000256" key="4">
    <source>
        <dbReference type="ARBA" id="ARBA00023125"/>
    </source>
</evidence>
<gene>
    <name evidence="12" type="ORF">ZIOFF_010686</name>
</gene>
<dbReference type="GO" id="GO:0043565">
    <property type="term" value="F:sequence-specific DNA binding"/>
    <property type="evidence" value="ECO:0007669"/>
    <property type="project" value="TreeGrafter"/>
</dbReference>
<feature type="compositionally biased region" description="Polar residues" evidence="8">
    <location>
        <begin position="867"/>
        <end position="884"/>
    </location>
</feature>
<organism evidence="12 13">
    <name type="scientific">Zingiber officinale</name>
    <name type="common">Ginger</name>
    <name type="synonym">Amomum zingiber</name>
    <dbReference type="NCBI Taxonomy" id="94328"/>
    <lineage>
        <taxon>Eukaryota</taxon>
        <taxon>Viridiplantae</taxon>
        <taxon>Streptophyta</taxon>
        <taxon>Embryophyta</taxon>
        <taxon>Tracheophyta</taxon>
        <taxon>Spermatophyta</taxon>
        <taxon>Magnoliopsida</taxon>
        <taxon>Liliopsida</taxon>
        <taxon>Zingiberales</taxon>
        <taxon>Zingiberaceae</taxon>
        <taxon>Zingiber</taxon>
    </lineage>
</organism>
<dbReference type="Pfam" id="PF07887">
    <property type="entry name" value="Calmodulin_bind"/>
    <property type="match status" value="1"/>
</dbReference>
<protein>
    <submittedName>
        <fullName evidence="12">Uncharacterized protein</fullName>
    </submittedName>
</protein>
<evidence type="ECO:0000259" key="10">
    <source>
        <dbReference type="Pfam" id="PF20451"/>
    </source>
</evidence>
<dbReference type="GO" id="GO:0003700">
    <property type="term" value="F:DNA-binding transcription factor activity"/>
    <property type="evidence" value="ECO:0007669"/>
    <property type="project" value="TreeGrafter"/>
</dbReference>
<dbReference type="Pfam" id="PF20451">
    <property type="entry name" value="Calmod_bind_M"/>
    <property type="match status" value="1"/>
</dbReference>
<sequence>MRTKPSFKKVIMQALGIQYVGLVVKPLVSNLLHDELGRIVPHIINQIEVDVMQKVLGELRNIIPQDMDQTALVMRQQMREERPMDVLAQINAQTNGIVVQQMEPLIAHADPLLRSPRLPIKEAGPAAPKLQLSFQKKLLQSTFFAEDLIKDEDHNNLQVALRQIESGQIYSPPLEFPVEVEIVVVDGEFPSDSSGEWSTEEFNSKILKAREGKKPLLLGAYKARLHEGIASFGGIKLTDSSTLAKSGKFKLGAKVSPSSHVGWEIKPAVTECFKVLVERSKQHQKSYPPSLDDKVFKLENIRLNGEFMKRLAARNITTVKDFLKLAVVDQEHLQKITNMPRRMLNETVEHAKTCNRGEVLYMYSREPFDLILNSICEVQSVNGKPYKHLTPSEQECVKEWVLEAYNKGDNLERFYGNSLRGGELGPSLVSHNMILTGTGPHTNGLEQLPPSHMDNARENSNPFHGRSEASSSRIIGVQQNGNSLSGGELRPSLVSQNMILTGTGPHTNGLEQLPPSHIDNARENSNPFHGRSGASSNRIIGVQQNGNSLSGGELRPSLVSQNMILAGTGLHTNGLEQLPPSHIDNARENSNPFHGRSGASSSRIIGVQQNGKQSYLSEEYPRNSLRGGELGPSHVSQNMILAGTGPHTNGLEQLPPSHIDNARENWNPLDGSSGASSSGIIRVQQNGKQSYLSQEYPSNCLSGGELGPSLVSQNIILTGTGPHTNGLEQFPPSHIDNARENWNPLDGSSGALSSGIIRVQQNDNSPNGGELRPSPMSQNMILTGIGPHTNGLEQLPPSHTVRTMLFNTHSIDTFMEFLSDMVPQCVLDNARENWNPLDGSSGASSSRIIGVQQNGNSPSGGELGPSPVSQNMIVTGTGPHTNGLEQLPPSHIDNAQQISNPFHGSSGTSSSGIIQVQQNDSLRELSRLDSLFGYSLWY</sequence>
<evidence type="ECO:0000256" key="5">
    <source>
        <dbReference type="ARBA" id="ARBA00023159"/>
    </source>
</evidence>
<dbReference type="PANTHER" id="PTHR31713:SF42">
    <property type="entry name" value="PROTEIN SAR DEFICIENT 1"/>
    <property type="match status" value="1"/>
</dbReference>
<keyword evidence="13" id="KW-1185">Reference proteome</keyword>
<evidence type="ECO:0000256" key="7">
    <source>
        <dbReference type="ARBA" id="ARBA00023242"/>
    </source>
</evidence>
<dbReference type="Pfam" id="PF20452">
    <property type="entry name" value="Calmod_bind_C"/>
    <property type="match status" value="1"/>
</dbReference>
<dbReference type="InterPro" id="IPR046830">
    <property type="entry name" value="Calmod_bind_M"/>
</dbReference>
<evidence type="ECO:0000259" key="11">
    <source>
        <dbReference type="Pfam" id="PF20452"/>
    </source>
</evidence>
<keyword evidence="7" id="KW-0539">Nucleus</keyword>
<keyword evidence="3" id="KW-0805">Transcription regulation</keyword>
<evidence type="ECO:0000256" key="8">
    <source>
        <dbReference type="SAM" id="MobiDB-lite"/>
    </source>
</evidence>
<evidence type="ECO:0000256" key="2">
    <source>
        <dbReference type="ARBA" id="ARBA00007214"/>
    </source>
</evidence>
<dbReference type="InterPro" id="IPR046831">
    <property type="entry name" value="Calmodulin_bind_N"/>
</dbReference>
<dbReference type="EMBL" id="JACMSC010000003">
    <property type="protein sequence ID" value="KAG6528511.1"/>
    <property type="molecule type" value="Genomic_DNA"/>
</dbReference>
<comment type="caution">
    <text evidence="12">The sequence shown here is derived from an EMBL/GenBank/DDBJ whole genome shotgun (WGS) entry which is preliminary data.</text>
</comment>
<feature type="region of interest" description="Disordered" evidence="8">
    <location>
        <begin position="838"/>
        <end position="913"/>
    </location>
</feature>
<feature type="compositionally biased region" description="Polar residues" evidence="8">
    <location>
        <begin position="893"/>
        <end position="903"/>
    </location>
</feature>
<dbReference type="GO" id="GO:0080142">
    <property type="term" value="P:regulation of salicylic acid biosynthetic process"/>
    <property type="evidence" value="ECO:0007669"/>
    <property type="project" value="TreeGrafter"/>
</dbReference>
<evidence type="ECO:0000256" key="3">
    <source>
        <dbReference type="ARBA" id="ARBA00023015"/>
    </source>
</evidence>
<keyword evidence="4" id="KW-0238">DNA-binding</keyword>
<evidence type="ECO:0000313" key="13">
    <source>
        <dbReference type="Proteomes" id="UP000734854"/>
    </source>
</evidence>
<accession>A0A8J5LK50</accession>
<name>A0A8J5LK50_ZINOF</name>
<reference evidence="12 13" key="1">
    <citation type="submission" date="2020-08" db="EMBL/GenBank/DDBJ databases">
        <title>Plant Genome Project.</title>
        <authorList>
            <person name="Zhang R.-G."/>
        </authorList>
    </citation>
    <scope>NUCLEOTIDE SEQUENCE [LARGE SCALE GENOMIC DNA]</scope>
    <source>
        <tissue evidence="12">Rhizome</tissue>
    </source>
</reference>
<dbReference type="Proteomes" id="UP000734854">
    <property type="component" value="Unassembled WGS sequence"/>
</dbReference>
<feature type="domain" description="Calmodulin binding protein central" evidence="10">
    <location>
        <begin position="291"/>
        <end position="354"/>
    </location>
</feature>
<evidence type="ECO:0000256" key="1">
    <source>
        <dbReference type="ARBA" id="ARBA00004123"/>
    </source>
</evidence>
<keyword evidence="5" id="KW-0010">Activator</keyword>
<feature type="domain" description="Calmodulin binding protein C-terminal" evidence="11">
    <location>
        <begin position="360"/>
        <end position="413"/>
    </location>
</feature>
<dbReference type="InterPro" id="IPR012416">
    <property type="entry name" value="CBP60"/>
</dbReference>
<evidence type="ECO:0000256" key="6">
    <source>
        <dbReference type="ARBA" id="ARBA00023163"/>
    </source>
</evidence>
<dbReference type="GO" id="GO:0005634">
    <property type="term" value="C:nucleus"/>
    <property type="evidence" value="ECO:0007669"/>
    <property type="project" value="UniProtKB-SubCell"/>
</dbReference>
<keyword evidence="6" id="KW-0804">Transcription</keyword>
<dbReference type="PANTHER" id="PTHR31713">
    <property type="entry name" value="OS02G0177800 PROTEIN"/>
    <property type="match status" value="1"/>
</dbReference>
<comment type="subcellular location">
    <subcellularLocation>
        <location evidence="1">Nucleus</location>
    </subcellularLocation>
</comment>
<dbReference type="AlphaFoldDB" id="A0A8J5LK50"/>
<comment type="similarity">
    <text evidence="2">Belongs to the plant ACBP60 protein family.</text>
</comment>
<dbReference type="InterPro" id="IPR046829">
    <property type="entry name" value="Calmod_bind_C"/>
</dbReference>
<evidence type="ECO:0000259" key="9">
    <source>
        <dbReference type="Pfam" id="PF07887"/>
    </source>
</evidence>
<proteinExistence type="inferred from homology"/>
<evidence type="ECO:0000313" key="12">
    <source>
        <dbReference type="EMBL" id="KAG6528511.1"/>
    </source>
</evidence>
<dbReference type="GO" id="GO:0005516">
    <property type="term" value="F:calmodulin binding"/>
    <property type="evidence" value="ECO:0007669"/>
    <property type="project" value="InterPro"/>
</dbReference>
<feature type="domain" description="Calmodulin binding protein-like N-terminal" evidence="9">
    <location>
        <begin position="130"/>
        <end position="275"/>
    </location>
</feature>